<keyword evidence="2" id="KW-1185">Reference proteome</keyword>
<proteinExistence type="predicted"/>
<reference evidence="1 2" key="1">
    <citation type="submission" date="2020-08" db="EMBL/GenBank/DDBJ databases">
        <title>Description of Xenorhabdus lircayensis sp. nov., the symbiotic bacterium associated with the entomopathogenic nematode Steirnernema unicornum.</title>
        <authorList>
            <person name="Castaneda-Alvarez C."/>
            <person name="Prodan S."/>
            <person name="Zamorano A."/>
            <person name="San-Blas E."/>
            <person name="Aballay E."/>
        </authorList>
    </citation>
    <scope>NUCLEOTIDE SEQUENCE [LARGE SCALE GENOMIC DNA]</scope>
    <source>
        <strain evidence="1 2">VLS</strain>
    </source>
</reference>
<name>A0ABS0U6X8_9GAMM</name>
<organism evidence="1 2">
    <name type="scientific">Xenorhabdus lircayensis</name>
    <dbReference type="NCBI Taxonomy" id="2763499"/>
    <lineage>
        <taxon>Bacteria</taxon>
        <taxon>Pseudomonadati</taxon>
        <taxon>Pseudomonadota</taxon>
        <taxon>Gammaproteobacteria</taxon>
        <taxon>Enterobacterales</taxon>
        <taxon>Morganellaceae</taxon>
        <taxon>Xenorhabdus</taxon>
    </lineage>
</organism>
<evidence type="ECO:0000313" key="1">
    <source>
        <dbReference type="EMBL" id="MBI6548708.1"/>
    </source>
</evidence>
<gene>
    <name evidence="1" type="ORF">H8A87_08230</name>
</gene>
<protein>
    <submittedName>
        <fullName evidence="1">Uncharacterized protein</fullName>
    </submittedName>
</protein>
<dbReference type="RefSeq" id="WP_198689499.1">
    <property type="nucleotide sequence ID" value="NZ_CAWPUD010000030.1"/>
</dbReference>
<dbReference type="EMBL" id="JACOII010000032">
    <property type="protein sequence ID" value="MBI6548708.1"/>
    <property type="molecule type" value="Genomic_DNA"/>
</dbReference>
<dbReference type="Proteomes" id="UP000696184">
    <property type="component" value="Unassembled WGS sequence"/>
</dbReference>
<sequence length="56" mass="6372">MSDHVETNTSDTSFSTAFDGQNTQILIRAVDTETNWIVDNILWELTSPYIDCALYD</sequence>
<accession>A0ABS0U6X8</accession>
<comment type="caution">
    <text evidence="1">The sequence shown here is derived from an EMBL/GenBank/DDBJ whole genome shotgun (WGS) entry which is preliminary data.</text>
</comment>
<evidence type="ECO:0000313" key="2">
    <source>
        <dbReference type="Proteomes" id="UP000696184"/>
    </source>
</evidence>